<protein>
    <submittedName>
        <fullName evidence="1">Uncharacterized protein</fullName>
    </submittedName>
</protein>
<proteinExistence type="predicted"/>
<gene>
    <name evidence="1" type="ORF">Golob_022153</name>
</gene>
<evidence type="ECO:0000313" key="1">
    <source>
        <dbReference type="EMBL" id="MBA0551259.1"/>
    </source>
</evidence>
<reference evidence="1 2" key="1">
    <citation type="journal article" date="2019" name="Genome Biol. Evol.">
        <title>Insights into the evolution of the New World diploid cottons (Gossypium, subgenus Houzingenia) based on genome sequencing.</title>
        <authorList>
            <person name="Grover C.E."/>
            <person name="Arick M.A. 2nd"/>
            <person name="Thrash A."/>
            <person name="Conover J.L."/>
            <person name="Sanders W.S."/>
            <person name="Peterson D.G."/>
            <person name="Frelichowski J.E."/>
            <person name="Scheffler J.A."/>
            <person name="Scheffler B.E."/>
            <person name="Wendel J.F."/>
        </authorList>
    </citation>
    <scope>NUCLEOTIDE SEQUENCE [LARGE SCALE GENOMIC DNA]</scope>
    <source>
        <strain evidence="1">157</strain>
        <tissue evidence="1">Leaf</tissue>
    </source>
</reference>
<organism evidence="1 2">
    <name type="scientific">Gossypium lobatum</name>
    <dbReference type="NCBI Taxonomy" id="34289"/>
    <lineage>
        <taxon>Eukaryota</taxon>
        <taxon>Viridiplantae</taxon>
        <taxon>Streptophyta</taxon>
        <taxon>Embryophyta</taxon>
        <taxon>Tracheophyta</taxon>
        <taxon>Spermatophyta</taxon>
        <taxon>Magnoliopsida</taxon>
        <taxon>eudicotyledons</taxon>
        <taxon>Gunneridae</taxon>
        <taxon>Pentapetalae</taxon>
        <taxon>rosids</taxon>
        <taxon>malvids</taxon>
        <taxon>Malvales</taxon>
        <taxon>Malvaceae</taxon>
        <taxon>Malvoideae</taxon>
        <taxon>Gossypium</taxon>
    </lineage>
</organism>
<name>A0A7J8LFV1_9ROSI</name>
<feature type="non-terminal residue" evidence="1">
    <location>
        <position position="1"/>
    </location>
</feature>
<dbReference type="Proteomes" id="UP000593572">
    <property type="component" value="Unassembled WGS sequence"/>
</dbReference>
<accession>A0A7J8LFV1</accession>
<keyword evidence="2" id="KW-1185">Reference proteome</keyword>
<dbReference type="EMBL" id="JABEZX010000002">
    <property type="protein sequence ID" value="MBA0551259.1"/>
    <property type="molecule type" value="Genomic_DNA"/>
</dbReference>
<dbReference type="AlphaFoldDB" id="A0A7J8LFV1"/>
<sequence length="61" mass="6834">QIPGPSQPRSDSPSQKTTKVRLFQSRSKFCSVASVFHKEYGVALKDDVAMSALRRVLRLDL</sequence>
<comment type="caution">
    <text evidence="1">The sequence shown here is derived from an EMBL/GenBank/DDBJ whole genome shotgun (WGS) entry which is preliminary data.</text>
</comment>
<evidence type="ECO:0000313" key="2">
    <source>
        <dbReference type="Proteomes" id="UP000593572"/>
    </source>
</evidence>